<dbReference type="Proteomes" id="UP000011688">
    <property type="component" value="Unassembled WGS sequence"/>
</dbReference>
<dbReference type="AlphaFoldDB" id="L9XDK2"/>
<accession>L9XDK2</accession>
<dbReference type="EMBL" id="AOIB01000014">
    <property type="protein sequence ID" value="ELY59815.1"/>
    <property type="molecule type" value="Genomic_DNA"/>
</dbReference>
<reference evidence="3 4" key="1">
    <citation type="journal article" date="2014" name="PLoS Genet.">
        <title>Phylogenetically driven sequencing of extremely halophilic archaea reveals strategies for static and dynamic osmo-response.</title>
        <authorList>
            <person name="Becker E.A."/>
            <person name="Seitzer P.M."/>
            <person name="Tritt A."/>
            <person name="Larsen D."/>
            <person name="Krusor M."/>
            <person name="Yao A.I."/>
            <person name="Wu D."/>
            <person name="Madern D."/>
            <person name="Eisen J.A."/>
            <person name="Darling A.E."/>
            <person name="Facciotti M.T."/>
        </authorList>
    </citation>
    <scope>NUCLEOTIDE SEQUENCE [LARGE SCALE GENOMIC DNA]</scope>
    <source>
        <strain evidence="3 4">DSM 10524</strain>
    </source>
</reference>
<gene>
    <name evidence="3" type="ORF">C491_05586</name>
</gene>
<feature type="region of interest" description="Disordered" evidence="1">
    <location>
        <begin position="1"/>
        <end position="27"/>
    </location>
</feature>
<evidence type="ECO:0000313" key="3">
    <source>
        <dbReference type="EMBL" id="ELY59815.1"/>
    </source>
</evidence>
<proteinExistence type="predicted"/>
<evidence type="ECO:0000259" key="2">
    <source>
        <dbReference type="Pfam" id="PF26222"/>
    </source>
</evidence>
<dbReference type="InterPro" id="IPR058361">
    <property type="entry name" value="DUF8048"/>
</dbReference>
<evidence type="ECO:0000256" key="1">
    <source>
        <dbReference type="SAM" id="MobiDB-lite"/>
    </source>
</evidence>
<dbReference type="STRING" id="1227497.C491_05586"/>
<protein>
    <recommendedName>
        <fullName evidence="2">DUF8048 domain-containing protein</fullName>
    </recommendedName>
</protein>
<sequence>MAAADVDAPVSNDQSPEAGESAIDDDVLERVADRSDADETAIADGLVVLHSTLIGRHAELEREHDYATVDGTRAYRVPAAVWDELLAEFEFADEVATALESAHTEQAQLVFADAVDVDERFADDDRGVVVGIDTAEEF</sequence>
<evidence type="ECO:0000313" key="4">
    <source>
        <dbReference type="Proteomes" id="UP000011688"/>
    </source>
</evidence>
<keyword evidence="4" id="KW-1185">Reference proteome</keyword>
<comment type="caution">
    <text evidence="3">The sequence shown here is derived from an EMBL/GenBank/DDBJ whole genome shotgun (WGS) entry which is preliminary data.</text>
</comment>
<name>L9XDK2_9EURY</name>
<organism evidence="3 4">
    <name type="scientific">Natronococcus amylolyticus DSM 10524</name>
    <dbReference type="NCBI Taxonomy" id="1227497"/>
    <lineage>
        <taxon>Archaea</taxon>
        <taxon>Methanobacteriati</taxon>
        <taxon>Methanobacteriota</taxon>
        <taxon>Stenosarchaea group</taxon>
        <taxon>Halobacteria</taxon>
        <taxon>Halobacteriales</taxon>
        <taxon>Natrialbaceae</taxon>
        <taxon>Natronococcus</taxon>
    </lineage>
</organism>
<dbReference type="eggNOG" id="arCOG06309">
    <property type="taxonomic scope" value="Archaea"/>
</dbReference>
<dbReference type="Pfam" id="PF26222">
    <property type="entry name" value="DUF8048"/>
    <property type="match status" value="1"/>
</dbReference>
<feature type="domain" description="DUF8048" evidence="2">
    <location>
        <begin position="22"/>
        <end position="131"/>
    </location>
</feature>